<evidence type="ECO:0000256" key="2">
    <source>
        <dbReference type="SAM" id="Phobius"/>
    </source>
</evidence>
<dbReference type="Proteomes" id="UP000789901">
    <property type="component" value="Unassembled WGS sequence"/>
</dbReference>
<name>A0ABM8VYZ8_GIGMA</name>
<keyword evidence="2" id="KW-1133">Transmembrane helix</keyword>
<accession>A0ABM8VYZ8</accession>
<comment type="caution">
    <text evidence="3">The sequence shown here is derived from an EMBL/GenBank/DDBJ whole genome shotgun (WGS) entry which is preliminary data.</text>
</comment>
<sequence length="207" mass="24676">MKKNKDDFDERMIPKIRLRILSYGVEIINPLTIVTLLDKYKRVVESSVEEIKKIESIIISNLDKYYTPNLLTYYTEVERIREIIKRKNKEIEEKNTEIYYLKKPCDDSRQFSKGGSVNTYSISGQFSSENNESDVESYILQRHLLSKIKNFENEKEILFGQIDALKDQLKIFYDENRNLKKKCKEKIIKRVIITSISYFLELLVLFY</sequence>
<dbReference type="EMBL" id="CAJVQB010000335">
    <property type="protein sequence ID" value="CAG8482523.1"/>
    <property type="molecule type" value="Genomic_DNA"/>
</dbReference>
<evidence type="ECO:0000313" key="3">
    <source>
        <dbReference type="EMBL" id="CAG8482523.1"/>
    </source>
</evidence>
<feature type="coiled-coil region" evidence="1">
    <location>
        <begin position="148"/>
        <end position="182"/>
    </location>
</feature>
<gene>
    <name evidence="3" type="ORF">GMARGA_LOCUS1313</name>
</gene>
<keyword evidence="2" id="KW-0472">Membrane</keyword>
<evidence type="ECO:0000313" key="4">
    <source>
        <dbReference type="Proteomes" id="UP000789901"/>
    </source>
</evidence>
<keyword evidence="2" id="KW-0812">Transmembrane</keyword>
<keyword evidence="1" id="KW-0175">Coiled coil</keyword>
<reference evidence="3 4" key="1">
    <citation type="submission" date="2021-06" db="EMBL/GenBank/DDBJ databases">
        <authorList>
            <person name="Kallberg Y."/>
            <person name="Tangrot J."/>
            <person name="Rosling A."/>
        </authorList>
    </citation>
    <scope>NUCLEOTIDE SEQUENCE [LARGE SCALE GENOMIC DNA]</scope>
    <source>
        <strain evidence="3 4">120-4 pot B 10/14</strain>
    </source>
</reference>
<feature type="transmembrane region" description="Helical" evidence="2">
    <location>
        <begin position="187"/>
        <end position="206"/>
    </location>
</feature>
<proteinExistence type="predicted"/>
<organism evidence="3 4">
    <name type="scientific">Gigaspora margarita</name>
    <dbReference type="NCBI Taxonomy" id="4874"/>
    <lineage>
        <taxon>Eukaryota</taxon>
        <taxon>Fungi</taxon>
        <taxon>Fungi incertae sedis</taxon>
        <taxon>Mucoromycota</taxon>
        <taxon>Glomeromycotina</taxon>
        <taxon>Glomeromycetes</taxon>
        <taxon>Diversisporales</taxon>
        <taxon>Gigasporaceae</taxon>
        <taxon>Gigaspora</taxon>
    </lineage>
</organism>
<protein>
    <submittedName>
        <fullName evidence="3">9142_t:CDS:1</fullName>
    </submittedName>
</protein>
<evidence type="ECO:0000256" key="1">
    <source>
        <dbReference type="SAM" id="Coils"/>
    </source>
</evidence>
<keyword evidence="4" id="KW-1185">Reference proteome</keyword>